<dbReference type="AlphaFoldDB" id="A0A0F6SD87"/>
<dbReference type="PROSITE" id="PS00615">
    <property type="entry name" value="C_TYPE_LECTIN_1"/>
    <property type="match status" value="1"/>
</dbReference>
<gene>
    <name evidence="4" type="ORF">DB32_000162</name>
</gene>
<sequence length="237" mass="25204">MRSLARESILFFSALTAAVGCGRLGYDPQALDGFDAAVEDAARPGDSASHGELDAAFVLDATEPHVLDAAPAEDATPPIDATPSIEPDAGRDAGPRPDGGPAPPGCFAAWHLGRRYLSCEDARSRNDASMRCADLGMRLVRIDDAAEQDFVAGVRAADRVWIGATDEVREGDWTWNDGTLFFRDTTAGGQPIGDAYVRWGAAEPNGARRENCAMIVASSVWIDEDCTMAVPYVCEAL</sequence>
<dbReference type="OrthoDB" id="500962at2"/>
<dbReference type="PROSITE" id="PS51257">
    <property type="entry name" value="PROKAR_LIPOPROTEIN"/>
    <property type="match status" value="1"/>
</dbReference>
<dbReference type="InterPro" id="IPR001304">
    <property type="entry name" value="C-type_lectin-like"/>
</dbReference>
<dbReference type="SUPFAM" id="SSF56436">
    <property type="entry name" value="C-type lectin-like"/>
    <property type="match status" value="1"/>
</dbReference>
<dbReference type="CDD" id="cd00037">
    <property type="entry name" value="CLECT"/>
    <property type="match status" value="1"/>
</dbReference>
<feature type="domain" description="C-type lectin" evidence="3">
    <location>
        <begin position="111"/>
        <end position="235"/>
    </location>
</feature>
<dbReference type="KEGG" id="samy:DB32_000162"/>
<dbReference type="InterPro" id="IPR050111">
    <property type="entry name" value="C-type_lectin/snaclec_domain"/>
</dbReference>
<feature type="region of interest" description="Disordered" evidence="2">
    <location>
        <begin position="69"/>
        <end position="104"/>
    </location>
</feature>
<dbReference type="Pfam" id="PF00059">
    <property type="entry name" value="Lectin_C"/>
    <property type="match status" value="1"/>
</dbReference>
<dbReference type="SMART" id="SM00034">
    <property type="entry name" value="CLECT"/>
    <property type="match status" value="1"/>
</dbReference>
<evidence type="ECO:0000313" key="4">
    <source>
        <dbReference type="EMBL" id="AKF03014.1"/>
    </source>
</evidence>
<dbReference type="Gene3D" id="3.10.100.10">
    <property type="entry name" value="Mannose-Binding Protein A, subunit A"/>
    <property type="match status" value="1"/>
</dbReference>
<keyword evidence="5" id="KW-1185">Reference proteome</keyword>
<dbReference type="InterPro" id="IPR016187">
    <property type="entry name" value="CTDL_fold"/>
</dbReference>
<evidence type="ECO:0000259" key="3">
    <source>
        <dbReference type="PROSITE" id="PS50041"/>
    </source>
</evidence>
<dbReference type="InterPro" id="IPR016186">
    <property type="entry name" value="C-type_lectin-like/link_sf"/>
</dbReference>
<evidence type="ECO:0000256" key="1">
    <source>
        <dbReference type="ARBA" id="ARBA00023157"/>
    </source>
</evidence>
<accession>A0A0F6SD87</accession>
<proteinExistence type="predicted"/>
<dbReference type="PROSITE" id="PS50041">
    <property type="entry name" value="C_TYPE_LECTIN_2"/>
    <property type="match status" value="1"/>
</dbReference>
<organism evidence="4 5">
    <name type="scientific">Sandaracinus amylolyticus</name>
    <dbReference type="NCBI Taxonomy" id="927083"/>
    <lineage>
        <taxon>Bacteria</taxon>
        <taxon>Pseudomonadati</taxon>
        <taxon>Myxococcota</taxon>
        <taxon>Polyangia</taxon>
        <taxon>Polyangiales</taxon>
        <taxon>Sandaracinaceae</taxon>
        <taxon>Sandaracinus</taxon>
    </lineage>
</organism>
<dbReference type="PANTHER" id="PTHR22803">
    <property type="entry name" value="MANNOSE, PHOSPHOLIPASE, LECTIN RECEPTOR RELATED"/>
    <property type="match status" value="1"/>
</dbReference>
<dbReference type="InterPro" id="IPR018378">
    <property type="entry name" value="C-type_lectin_CS"/>
</dbReference>
<dbReference type="Proteomes" id="UP000034883">
    <property type="component" value="Chromosome"/>
</dbReference>
<evidence type="ECO:0000313" key="5">
    <source>
        <dbReference type="Proteomes" id="UP000034883"/>
    </source>
</evidence>
<keyword evidence="1" id="KW-1015">Disulfide bond</keyword>
<dbReference type="STRING" id="927083.DB32_000162"/>
<evidence type="ECO:0000256" key="2">
    <source>
        <dbReference type="SAM" id="MobiDB-lite"/>
    </source>
</evidence>
<dbReference type="RefSeq" id="WP_053230494.1">
    <property type="nucleotide sequence ID" value="NZ_CP011125.1"/>
</dbReference>
<reference evidence="4 5" key="1">
    <citation type="submission" date="2015-03" db="EMBL/GenBank/DDBJ databases">
        <title>Genome assembly of Sandaracinus amylolyticus DSM 53668.</title>
        <authorList>
            <person name="Sharma G."/>
            <person name="Subramanian S."/>
        </authorList>
    </citation>
    <scope>NUCLEOTIDE SEQUENCE [LARGE SCALE GENOMIC DNA]</scope>
    <source>
        <strain evidence="4 5">DSM 53668</strain>
    </source>
</reference>
<name>A0A0F6SD87_9BACT</name>
<protein>
    <recommendedName>
        <fullName evidence="3">C-type lectin domain-containing protein</fullName>
    </recommendedName>
</protein>
<dbReference type="EMBL" id="CP011125">
    <property type="protein sequence ID" value="AKF03014.1"/>
    <property type="molecule type" value="Genomic_DNA"/>
</dbReference>